<dbReference type="OrthoDB" id="5918827at2"/>
<dbReference type="RefSeq" id="WP_105055626.1">
    <property type="nucleotide sequence ID" value="NZ_CAWNRT010000002.1"/>
</dbReference>
<dbReference type="EMBL" id="MSCO01000002">
    <property type="protein sequence ID" value="PQJ84133.1"/>
    <property type="molecule type" value="Genomic_DNA"/>
</dbReference>
<evidence type="ECO:0000313" key="3">
    <source>
        <dbReference type="Proteomes" id="UP000239263"/>
    </source>
</evidence>
<comment type="caution">
    <text evidence="2">The sequence shown here is derived from an EMBL/GenBank/DDBJ whole genome shotgun (WGS) entry which is preliminary data.</text>
</comment>
<protein>
    <submittedName>
        <fullName evidence="2">Uncharacterized protein</fullName>
    </submittedName>
</protein>
<gene>
    <name evidence="2" type="ORF">BTO22_11285</name>
</gene>
<keyword evidence="1" id="KW-1133">Transmembrane helix</keyword>
<evidence type="ECO:0000256" key="1">
    <source>
        <dbReference type="SAM" id="Phobius"/>
    </source>
</evidence>
<organism evidence="2 3">
    <name type="scientific">Aliivibrio sifiae</name>
    <dbReference type="NCBI Taxonomy" id="566293"/>
    <lineage>
        <taxon>Bacteria</taxon>
        <taxon>Pseudomonadati</taxon>
        <taxon>Pseudomonadota</taxon>
        <taxon>Gammaproteobacteria</taxon>
        <taxon>Vibrionales</taxon>
        <taxon>Vibrionaceae</taxon>
        <taxon>Aliivibrio</taxon>
    </lineage>
</organism>
<keyword evidence="1" id="KW-0812">Transmembrane</keyword>
<dbReference type="Proteomes" id="UP000239263">
    <property type="component" value="Unassembled WGS sequence"/>
</dbReference>
<proteinExistence type="predicted"/>
<feature type="transmembrane region" description="Helical" evidence="1">
    <location>
        <begin position="35"/>
        <end position="53"/>
    </location>
</feature>
<sequence>MKKIVPFILLAFFSLRLFASVRPHIQQLEHDSFTILRSALIVGAVCFVISLVIKKFKKPSPIVTKTDDISE</sequence>
<evidence type="ECO:0000313" key="2">
    <source>
        <dbReference type="EMBL" id="PQJ84133.1"/>
    </source>
</evidence>
<dbReference type="AlphaFoldDB" id="A0A2S7X1S3"/>
<reference evidence="2 3" key="1">
    <citation type="submission" date="2016-12" db="EMBL/GenBank/DDBJ databases">
        <title>Diversity of luminous bacteria.</title>
        <authorList>
            <person name="Yoshizawa S."/>
            <person name="Kogure K."/>
        </authorList>
    </citation>
    <scope>NUCLEOTIDE SEQUENCE [LARGE SCALE GENOMIC DNA]</scope>
    <source>
        <strain evidence="2 3">ATCC 33715</strain>
    </source>
</reference>
<name>A0A2S7X1S3_9GAMM</name>
<keyword evidence="1" id="KW-0472">Membrane</keyword>
<accession>A0A2S7X1S3</accession>